<comment type="similarity">
    <text evidence="1">Belongs to the N-acetylmuramoyl-L-alanine amidase 2 family.</text>
</comment>
<sequence>MRRFLAVLDVLAAPGPRAAVTATACAAALTAASLPLAAPASAAPAAARTARPPATGAPPDAPAALPEGVPGATQSLPLVTLGAARRAAGAPAGAEVGLPERAVKPFSLVGIVWDDATKELRGRAWVRTRAVGSRVWSGWQDIQTHDDDRPDPDSAEGRGRRLRGASAPLWVGASDAVQLRVSPETATGRTPEERALPGGLRLELVDPGADPKPSATRPAGAAKTPPRGPARPPRPQQARPQQPKGQPVRPQQARPQQAKPQPARPQSPAVQRPAIQRPAVQPPTGRHPVAQPPKDRPPQAQRPRTRSAAAPPDPSEEEFAASAVNAPLAPLGATEIPALDKRASVGDIEHTDTGGAPLTDETEPDGTGDPYAAADDDQDGRPGYGDIERYVGPRPRIVTRAGWGADESLRESGFRYTKSVKVAFVHHTATGNTYSCSQTPSVIRSMYRYHVVSSGWRDIGYNFLVDKCGTVYEGRAGGVAKPVMGAHTLGFNTNSMGIAVIGTFNNSAPSDDAVDAVARLSAWKVGLFGGNPRGTATLVSGGGNLFKKGTRVKLKVISGHRDGYATDCPGDRLYGRLGTARTEASRLQGR</sequence>
<feature type="compositionally biased region" description="Pro residues" evidence="2">
    <location>
        <begin position="226"/>
        <end position="235"/>
    </location>
</feature>
<evidence type="ECO:0000313" key="6">
    <source>
        <dbReference type="Proteomes" id="UP001596083"/>
    </source>
</evidence>
<name>A0ABW0Z4F6_9ACTN</name>
<dbReference type="PANTHER" id="PTHR11022:SF41">
    <property type="entry name" value="PEPTIDOGLYCAN-RECOGNITION PROTEIN LC-RELATED"/>
    <property type="match status" value="1"/>
</dbReference>
<feature type="compositionally biased region" description="Basic and acidic residues" evidence="2">
    <location>
        <begin position="143"/>
        <end position="159"/>
    </location>
</feature>
<feature type="domain" description="Peptidoglycan recognition protein family" evidence="4">
    <location>
        <begin position="395"/>
        <end position="543"/>
    </location>
</feature>
<dbReference type="InterPro" id="IPR036505">
    <property type="entry name" value="Amidase/PGRP_sf"/>
</dbReference>
<feature type="signal peptide" evidence="3">
    <location>
        <begin position="1"/>
        <end position="42"/>
    </location>
</feature>
<gene>
    <name evidence="5" type="ORF">ACFP1Z_18670</name>
</gene>
<dbReference type="Gene3D" id="3.40.80.10">
    <property type="entry name" value="Peptidoglycan recognition protein-like"/>
    <property type="match status" value="1"/>
</dbReference>
<feature type="region of interest" description="Disordered" evidence="2">
    <location>
        <begin position="347"/>
        <end position="389"/>
    </location>
</feature>
<keyword evidence="5" id="KW-0378">Hydrolase</keyword>
<evidence type="ECO:0000256" key="1">
    <source>
        <dbReference type="ARBA" id="ARBA00007553"/>
    </source>
</evidence>
<dbReference type="SMART" id="SM00701">
    <property type="entry name" value="PGRP"/>
    <property type="match status" value="1"/>
</dbReference>
<dbReference type="Pfam" id="PF01510">
    <property type="entry name" value="Amidase_2"/>
    <property type="match status" value="1"/>
</dbReference>
<dbReference type="RefSeq" id="WP_390317567.1">
    <property type="nucleotide sequence ID" value="NZ_JBHSPB010000010.1"/>
</dbReference>
<dbReference type="InterPro" id="IPR006619">
    <property type="entry name" value="PGRP_domain_met/bac"/>
</dbReference>
<protein>
    <submittedName>
        <fullName evidence="5">N-acetylmuramoyl-L-alanine amidase</fullName>
        <ecNumber evidence="5">3.5.1.28</ecNumber>
    </submittedName>
</protein>
<dbReference type="SUPFAM" id="SSF55846">
    <property type="entry name" value="N-acetylmuramoyl-L-alanine amidase-like"/>
    <property type="match status" value="1"/>
</dbReference>
<feature type="region of interest" description="Disordered" evidence="2">
    <location>
        <begin position="181"/>
        <end position="324"/>
    </location>
</feature>
<feature type="region of interest" description="Disordered" evidence="2">
    <location>
        <begin position="47"/>
        <end position="71"/>
    </location>
</feature>
<keyword evidence="3" id="KW-0732">Signal</keyword>
<dbReference type="EC" id="3.5.1.28" evidence="5"/>
<feature type="chain" id="PRO_5046871874" evidence="3">
    <location>
        <begin position="43"/>
        <end position="590"/>
    </location>
</feature>
<dbReference type="GO" id="GO:0008745">
    <property type="term" value="F:N-acetylmuramoyl-L-alanine amidase activity"/>
    <property type="evidence" value="ECO:0007669"/>
    <property type="project" value="UniProtKB-EC"/>
</dbReference>
<organism evidence="5 6">
    <name type="scientific">Streptomyces gamaensis</name>
    <dbReference type="NCBI Taxonomy" id="1763542"/>
    <lineage>
        <taxon>Bacteria</taxon>
        <taxon>Bacillati</taxon>
        <taxon>Actinomycetota</taxon>
        <taxon>Actinomycetes</taxon>
        <taxon>Kitasatosporales</taxon>
        <taxon>Streptomycetaceae</taxon>
        <taxon>Streptomyces</taxon>
    </lineage>
</organism>
<evidence type="ECO:0000256" key="2">
    <source>
        <dbReference type="SAM" id="MobiDB-lite"/>
    </source>
</evidence>
<proteinExistence type="inferred from homology"/>
<dbReference type="CDD" id="cd06583">
    <property type="entry name" value="PGRP"/>
    <property type="match status" value="1"/>
</dbReference>
<feature type="compositionally biased region" description="Low complexity" evidence="2">
    <location>
        <begin position="236"/>
        <end position="269"/>
    </location>
</feature>
<comment type="caution">
    <text evidence="5">The sequence shown here is derived from an EMBL/GenBank/DDBJ whole genome shotgun (WGS) entry which is preliminary data.</text>
</comment>
<evidence type="ECO:0000259" key="4">
    <source>
        <dbReference type="SMART" id="SM00701"/>
    </source>
</evidence>
<dbReference type="PANTHER" id="PTHR11022">
    <property type="entry name" value="PEPTIDOGLYCAN RECOGNITION PROTEIN"/>
    <property type="match status" value="1"/>
</dbReference>
<dbReference type="InterPro" id="IPR002502">
    <property type="entry name" value="Amidase_domain"/>
</dbReference>
<dbReference type="Proteomes" id="UP001596083">
    <property type="component" value="Unassembled WGS sequence"/>
</dbReference>
<evidence type="ECO:0000313" key="5">
    <source>
        <dbReference type="EMBL" id="MFC5722191.1"/>
    </source>
</evidence>
<keyword evidence="6" id="KW-1185">Reference proteome</keyword>
<feature type="region of interest" description="Disordered" evidence="2">
    <location>
        <begin position="142"/>
        <end position="167"/>
    </location>
</feature>
<feature type="compositionally biased region" description="Low complexity" evidence="2">
    <location>
        <begin position="215"/>
        <end position="225"/>
    </location>
</feature>
<reference evidence="6" key="1">
    <citation type="journal article" date="2019" name="Int. J. Syst. Evol. Microbiol.">
        <title>The Global Catalogue of Microorganisms (GCM) 10K type strain sequencing project: providing services to taxonomists for standard genome sequencing and annotation.</title>
        <authorList>
            <consortium name="The Broad Institute Genomics Platform"/>
            <consortium name="The Broad Institute Genome Sequencing Center for Infectious Disease"/>
            <person name="Wu L."/>
            <person name="Ma J."/>
        </authorList>
    </citation>
    <scope>NUCLEOTIDE SEQUENCE [LARGE SCALE GENOMIC DNA]</scope>
    <source>
        <strain evidence="6">CGMCC 4.7304</strain>
    </source>
</reference>
<dbReference type="InterPro" id="IPR015510">
    <property type="entry name" value="PGRP"/>
</dbReference>
<evidence type="ECO:0000256" key="3">
    <source>
        <dbReference type="SAM" id="SignalP"/>
    </source>
</evidence>
<dbReference type="EMBL" id="JBHSPB010000010">
    <property type="protein sequence ID" value="MFC5722191.1"/>
    <property type="molecule type" value="Genomic_DNA"/>
</dbReference>
<accession>A0ABW0Z4F6</accession>